<dbReference type="Gene3D" id="2.30.30.140">
    <property type="match status" value="2"/>
</dbReference>
<comment type="subcellular location">
    <subcellularLocation>
        <location evidence="1">Nucleus</location>
    </subcellularLocation>
</comment>
<evidence type="ECO:0000259" key="4">
    <source>
        <dbReference type="Pfam" id="PF18300"/>
    </source>
</evidence>
<feature type="region of interest" description="Disordered" evidence="3">
    <location>
        <begin position="354"/>
        <end position="431"/>
    </location>
</feature>
<evidence type="ECO:0000259" key="5">
    <source>
        <dbReference type="Pfam" id="PF18358"/>
    </source>
</evidence>
<evidence type="ECO:0000313" key="6">
    <source>
        <dbReference type="EMBL" id="CAB1441447.1"/>
    </source>
</evidence>
<name>A0A9N7V293_PLEPL</name>
<proteinExistence type="predicted"/>
<feature type="compositionally biased region" description="Basic residues" evidence="3">
    <location>
        <begin position="11"/>
        <end position="20"/>
    </location>
</feature>
<accession>A0A9N7V293</accession>
<feature type="domain" description="DUF5604" evidence="4">
    <location>
        <begin position="153"/>
        <end position="207"/>
    </location>
</feature>
<dbReference type="InterPro" id="IPR051516">
    <property type="entry name" value="SETDB_methyltransferase"/>
</dbReference>
<dbReference type="PANTHER" id="PTHR46024">
    <property type="entry name" value="HISTONE-LYSINE N-METHYLTRANSFERASE EGGLESS"/>
    <property type="match status" value="1"/>
</dbReference>
<organism evidence="6 7">
    <name type="scientific">Pleuronectes platessa</name>
    <name type="common">European plaice</name>
    <dbReference type="NCBI Taxonomy" id="8262"/>
    <lineage>
        <taxon>Eukaryota</taxon>
        <taxon>Metazoa</taxon>
        <taxon>Chordata</taxon>
        <taxon>Craniata</taxon>
        <taxon>Vertebrata</taxon>
        <taxon>Euteleostomi</taxon>
        <taxon>Actinopterygii</taxon>
        <taxon>Neopterygii</taxon>
        <taxon>Teleostei</taxon>
        <taxon>Neoteleostei</taxon>
        <taxon>Acanthomorphata</taxon>
        <taxon>Carangaria</taxon>
        <taxon>Pleuronectiformes</taxon>
        <taxon>Pleuronectoidei</taxon>
        <taxon>Pleuronectidae</taxon>
        <taxon>Pleuronectes</taxon>
    </lineage>
</organism>
<dbReference type="InterPro" id="IPR041292">
    <property type="entry name" value="Tudor_4"/>
</dbReference>
<dbReference type="AlphaFoldDB" id="A0A9N7V293"/>
<dbReference type="GO" id="GO:0005634">
    <property type="term" value="C:nucleus"/>
    <property type="evidence" value="ECO:0007669"/>
    <property type="project" value="UniProtKB-SubCell"/>
</dbReference>
<dbReference type="Pfam" id="PF18358">
    <property type="entry name" value="Tudor_4"/>
    <property type="match status" value="1"/>
</dbReference>
<dbReference type="PANTHER" id="PTHR46024:SF1">
    <property type="entry name" value="HISTONE-LYSINE N-METHYLTRANSFERASE EGGLESS"/>
    <property type="match status" value="1"/>
</dbReference>
<feature type="domain" description="Histone methyltransferase Tudor" evidence="5">
    <location>
        <begin position="305"/>
        <end position="349"/>
    </location>
</feature>
<comment type="caution">
    <text evidence="6">The sequence shown here is derived from an EMBL/GenBank/DDBJ whole genome shotgun (WGS) entry which is preliminary data.</text>
</comment>
<feature type="region of interest" description="Disordered" evidence="3">
    <location>
        <begin position="66"/>
        <end position="144"/>
    </location>
</feature>
<feature type="region of interest" description="Disordered" evidence="3">
    <location>
        <begin position="1"/>
        <end position="49"/>
    </location>
</feature>
<evidence type="ECO:0000313" key="7">
    <source>
        <dbReference type="Proteomes" id="UP001153269"/>
    </source>
</evidence>
<dbReference type="GO" id="GO:0070828">
    <property type="term" value="P:heterochromatin organization"/>
    <property type="evidence" value="ECO:0007669"/>
    <property type="project" value="TreeGrafter"/>
</dbReference>
<dbReference type="Proteomes" id="UP001153269">
    <property type="component" value="Unassembled WGS sequence"/>
</dbReference>
<keyword evidence="2" id="KW-0539">Nucleus</keyword>
<dbReference type="Pfam" id="PF18300">
    <property type="entry name" value="DUF5604"/>
    <property type="match status" value="1"/>
</dbReference>
<dbReference type="EMBL" id="CADEAL010002646">
    <property type="protein sequence ID" value="CAB1441447.1"/>
    <property type="molecule type" value="Genomic_DNA"/>
</dbReference>
<dbReference type="GO" id="GO:0046974">
    <property type="term" value="F:histone H3K9 methyltransferase activity"/>
    <property type="evidence" value="ECO:0007669"/>
    <property type="project" value="TreeGrafter"/>
</dbReference>
<gene>
    <name evidence="6" type="ORF">PLEPLA_LOCUS29219</name>
</gene>
<dbReference type="GO" id="GO:0010629">
    <property type="term" value="P:negative regulation of gene expression"/>
    <property type="evidence" value="ECO:0007669"/>
    <property type="project" value="TreeGrafter"/>
</dbReference>
<evidence type="ECO:0000256" key="3">
    <source>
        <dbReference type="SAM" id="MobiDB-lite"/>
    </source>
</evidence>
<evidence type="ECO:0000256" key="2">
    <source>
        <dbReference type="ARBA" id="ARBA00023242"/>
    </source>
</evidence>
<dbReference type="InterPro" id="IPR040880">
    <property type="entry name" value="DUF5604"/>
</dbReference>
<reference evidence="6" key="1">
    <citation type="submission" date="2020-03" db="EMBL/GenBank/DDBJ databases">
        <authorList>
            <person name="Weist P."/>
        </authorList>
    </citation>
    <scope>NUCLEOTIDE SEQUENCE</scope>
</reference>
<feature type="compositionally biased region" description="Polar residues" evidence="3">
    <location>
        <begin position="21"/>
        <end position="37"/>
    </location>
</feature>
<protein>
    <submittedName>
        <fullName evidence="6">Uncharacterized protein</fullName>
    </submittedName>
</protein>
<evidence type="ECO:0000256" key="1">
    <source>
        <dbReference type="ARBA" id="ARBA00004123"/>
    </source>
</evidence>
<keyword evidence="7" id="KW-1185">Reference proteome</keyword>
<sequence length="431" mass="48022">MDREQDNNHGKGQRKPRKQVQKMSASLCETMSETLSEATHWGNGPDDDRIKNAVVVLTRLPEYKISALRPPTPPQFYSEDESLSSSDSDMQVEPGDDSDSDYSVSNNKVNTVRREAPRAQAASTSGNHNGPEVMPAPSFDPESKVRPNLPEEELNVGMVVLARRRAMTWQRGKILEIVTKEDGRLKYKVGFEEKGKSLVSGHHIASDRTPTLEQLYIGAPVVVQVQTINPLFQPGILAELPSRKNHLRFLVFLDDHTPVYVSLPLIHLVCRPLEDVLESLPDDNHRCFMKRYLKDWPFPHSTQYKVGQTVHVELNGVQTSCEVQEVDCSLILVKFETSHLEQWIYRGSRQHKAKKTPLPLKTPEASLSENGGGRDDIEPSGAPTVDQSESKKERAAPPRCAAENPRAAVAAGEETDDGRQSAEAPRVCGIE</sequence>